<feature type="binding site" evidence="11">
    <location>
        <position position="131"/>
    </location>
    <ligand>
        <name>substrate</name>
    </ligand>
</feature>
<dbReference type="InterPro" id="IPR005615">
    <property type="entry name" value="Glutathione_synthase"/>
</dbReference>
<keyword evidence="9 10" id="KW-0460">Magnesium</keyword>
<dbReference type="AlphaFoldDB" id="A0A1Y1YAF6"/>
<feature type="binding site" evidence="11">
    <location>
        <begin position="412"/>
        <end position="415"/>
    </location>
    <ligand>
        <name>ATP</name>
        <dbReference type="ChEBI" id="CHEBI:30616"/>
    </ligand>
</feature>
<dbReference type="UniPathway" id="UPA00142">
    <property type="reaction ID" value="UER00210"/>
</dbReference>
<feature type="domain" description="Glutathione synthase substrate-binding" evidence="14">
    <location>
        <begin position="218"/>
        <end position="318"/>
    </location>
</feature>
<evidence type="ECO:0000256" key="11">
    <source>
        <dbReference type="PIRSR" id="PIRSR001558-1"/>
    </source>
</evidence>
<dbReference type="Gene3D" id="1.10.1080.10">
    <property type="entry name" value="Glutathione Synthetase, Chain A, domain 3"/>
    <property type="match status" value="1"/>
</dbReference>
<comment type="cofactor">
    <cofactor evidence="10 12">
        <name>Mg(2+)</name>
        <dbReference type="ChEBI" id="CHEBI:18420"/>
    </cofactor>
    <text evidence="10 12">Binds 1 Mg(2+) ion per subunit.</text>
</comment>
<evidence type="ECO:0000313" key="15">
    <source>
        <dbReference type="EMBL" id="ORX94905.1"/>
    </source>
</evidence>
<evidence type="ECO:0000256" key="6">
    <source>
        <dbReference type="ARBA" id="ARBA00022723"/>
    </source>
</evidence>
<dbReference type="Gene3D" id="3.30.1490.50">
    <property type="match status" value="1"/>
</dbReference>
<evidence type="ECO:0000313" key="16">
    <source>
        <dbReference type="Proteomes" id="UP000193498"/>
    </source>
</evidence>
<dbReference type="GO" id="GO:0043295">
    <property type="term" value="F:glutathione binding"/>
    <property type="evidence" value="ECO:0007669"/>
    <property type="project" value="UniProtKB-UniRule"/>
</dbReference>
<feature type="binding site" evidence="11">
    <location>
        <begin position="379"/>
        <end position="388"/>
    </location>
    <ligand>
        <name>ATP</name>
        <dbReference type="ChEBI" id="CHEBI:30616"/>
    </ligand>
</feature>
<evidence type="ECO:0000256" key="13">
    <source>
        <dbReference type="PIRSR" id="PIRSR001558-3"/>
    </source>
</evidence>
<feature type="binding site" evidence="12">
    <location>
        <position position="383"/>
    </location>
    <ligand>
        <name>Mg(2+)</name>
        <dbReference type="ChEBI" id="CHEBI:18420"/>
    </ligand>
</feature>
<keyword evidence="5 10" id="KW-0317">Glutathione biosynthesis</keyword>
<dbReference type="Gene3D" id="3.30.1490.80">
    <property type="match status" value="1"/>
</dbReference>
<proteinExistence type="inferred from homology"/>
<dbReference type="InterPro" id="IPR037013">
    <property type="entry name" value="GSH-S_sub-bd_sf"/>
</dbReference>
<dbReference type="Gene3D" id="3.30.470.20">
    <property type="entry name" value="ATP-grasp fold, B domain"/>
    <property type="match status" value="1"/>
</dbReference>
<dbReference type="InterPro" id="IPR014042">
    <property type="entry name" value="Glutathione_synthase_a-hlx"/>
</dbReference>
<dbReference type="Proteomes" id="UP000193498">
    <property type="component" value="Unassembled WGS sequence"/>
</dbReference>
<evidence type="ECO:0000256" key="10">
    <source>
        <dbReference type="PIRNR" id="PIRNR001558"/>
    </source>
</evidence>
<dbReference type="GO" id="GO:0004363">
    <property type="term" value="F:glutathione synthase activity"/>
    <property type="evidence" value="ECO:0007669"/>
    <property type="project" value="UniProtKB-UniRule"/>
</dbReference>
<dbReference type="InterPro" id="IPR016185">
    <property type="entry name" value="PreATP-grasp_dom_sf"/>
</dbReference>
<feature type="binding site" evidence="13">
    <location>
        <begin position="282"/>
        <end position="285"/>
    </location>
    <ligand>
        <name>substrate</name>
    </ligand>
</feature>
<dbReference type="GO" id="GO:0005524">
    <property type="term" value="F:ATP binding"/>
    <property type="evidence" value="ECO:0007669"/>
    <property type="project" value="UniProtKB-UniRule"/>
</dbReference>
<comment type="subunit">
    <text evidence="3">Homodimer.</text>
</comment>
<evidence type="ECO:0000256" key="1">
    <source>
        <dbReference type="ARBA" id="ARBA00004965"/>
    </source>
</evidence>
<dbReference type="GO" id="GO:0000287">
    <property type="term" value="F:magnesium ion binding"/>
    <property type="evidence" value="ECO:0007669"/>
    <property type="project" value="UniProtKB-UniRule"/>
</dbReference>
<gene>
    <name evidence="15" type="ORF">K493DRAFT_220334</name>
</gene>
<dbReference type="Pfam" id="PF03199">
    <property type="entry name" value="GSH_synthase"/>
    <property type="match status" value="1"/>
</dbReference>
<dbReference type="PIRSF" id="PIRSF001558">
    <property type="entry name" value="GSHase"/>
    <property type="match status" value="1"/>
</dbReference>
<evidence type="ECO:0000256" key="4">
    <source>
        <dbReference type="ARBA" id="ARBA00022598"/>
    </source>
</evidence>
<feature type="binding site" evidence="11">
    <location>
        <position position="438"/>
    </location>
    <ligand>
        <name>ATP</name>
        <dbReference type="ChEBI" id="CHEBI:30616"/>
    </ligand>
</feature>
<protein>
    <recommendedName>
        <fullName evidence="10">Glutathione synthetase</fullName>
        <shortName evidence="10">GSH-S</shortName>
        <ecNumber evidence="10">6.3.2.3</ecNumber>
    </recommendedName>
</protein>
<dbReference type="FunFam" id="3.30.1490.50:FF:000002">
    <property type="entry name" value="Glutathione synthetase"/>
    <property type="match status" value="1"/>
</dbReference>
<sequence length="487" mass="54313">MPYTFPSYPPSASPELLEELKQVALDWAFAHGLVMRAPIEPQTGLPPAGQVINAPFALLPSPFPKHCFEEAIELQPAMNQLLHTVSEDHEFLQEIMESLSNVDDFMKNLYDIFLKVKGEGFSQTVSLGIHRSDYLLHAVGEEKPIIQQVEFNTIASSFGSLTGLTGQLHRYLVNHIQHFHPEIDASLYTRESLPESKSFTGIAKGLAQAHEIYGVQDAVILFVVQPNERNIFDQRWIEYNLLNNHGVRVVRKTLSEVAEQVTLDDKRNLIIDGKRISVTYFRSGYGPDDHPSSKEWDARLLIERSRAIKCPTIAYQLVGAKKVQQVLAKPGLLERFVQDKKVAERIRRSFAGLYPLDATPEGRAAAEMALSDPDRFVMKPQREGGGNNIYGQDIIDALKQMSVEQQSAYILMDLIVPPTVENLVVRQGQLQNGTFVSELGVYGIWISDGSKVLVNENAGHLLRTKLSDTKEGGVATGYAVIDSPLLV</sequence>
<dbReference type="OrthoDB" id="2020073at2759"/>
<keyword evidence="7 10" id="KW-0547">Nucleotide-binding</keyword>
<evidence type="ECO:0000256" key="9">
    <source>
        <dbReference type="ARBA" id="ARBA00022842"/>
    </source>
</evidence>
<dbReference type="EMBL" id="MCFE01000192">
    <property type="protein sequence ID" value="ORX94905.1"/>
    <property type="molecule type" value="Genomic_DNA"/>
</dbReference>
<dbReference type="InterPro" id="IPR014709">
    <property type="entry name" value="Glutathione_synthase_C_euk"/>
</dbReference>
<dbReference type="EC" id="6.3.2.3" evidence="10"/>
<organism evidence="15 16">
    <name type="scientific">Basidiobolus meristosporus CBS 931.73</name>
    <dbReference type="NCBI Taxonomy" id="1314790"/>
    <lineage>
        <taxon>Eukaryota</taxon>
        <taxon>Fungi</taxon>
        <taxon>Fungi incertae sedis</taxon>
        <taxon>Zoopagomycota</taxon>
        <taxon>Entomophthoromycotina</taxon>
        <taxon>Basidiobolomycetes</taxon>
        <taxon>Basidiobolales</taxon>
        <taxon>Basidiobolaceae</taxon>
        <taxon>Basidiobolus</taxon>
    </lineage>
</organism>
<reference evidence="15 16" key="1">
    <citation type="submission" date="2016-07" db="EMBL/GenBank/DDBJ databases">
        <title>Pervasive Adenine N6-methylation of Active Genes in Fungi.</title>
        <authorList>
            <consortium name="DOE Joint Genome Institute"/>
            <person name="Mondo S.J."/>
            <person name="Dannebaum R.O."/>
            <person name="Kuo R.C."/>
            <person name="Labutti K."/>
            <person name="Haridas S."/>
            <person name="Kuo A."/>
            <person name="Salamov A."/>
            <person name="Ahrendt S.R."/>
            <person name="Lipzen A."/>
            <person name="Sullivan W."/>
            <person name="Andreopoulos W.B."/>
            <person name="Clum A."/>
            <person name="Lindquist E."/>
            <person name="Daum C."/>
            <person name="Ramamoorthy G.K."/>
            <person name="Gryganskyi A."/>
            <person name="Culley D."/>
            <person name="Magnuson J.K."/>
            <person name="James T.Y."/>
            <person name="O'Malley M.A."/>
            <person name="Stajich J.E."/>
            <person name="Spatafora J.W."/>
            <person name="Visel A."/>
            <person name="Grigoriev I.V."/>
        </authorList>
    </citation>
    <scope>NUCLEOTIDE SEQUENCE [LARGE SCALE GENOMIC DNA]</scope>
    <source>
        <strain evidence="15 16">CBS 931.73</strain>
    </source>
</reference>
<dbReference type="InterPro" id="IPR004887">
    <property type="entry name" value="GSH_synth_subst-bd"/>
</dbReference>
<keyword evidence="16" id="KW-1185">Reference proteome</keyword>
<dbReference type="Gene3D" id="3.40.50.1760">
    <property type="entry name" value="Glutathione synthase, substrate-binding domain superfamily, eukaryotic"/>
    <property type="match status" value="1"/>
</dbReference>
<accession>A0A1Y1YAF6</accession>
<dbReference type="PANTHER" id="PTHR11130">
    <property type="entry name" value="GLUTATHIONE SYNTHETASE"/>
    <property type="match status" value="1"/>
</dbReference>
<evidence type="ECO:0000256" key="7">
    <source>
        <dbReference type="ARBA" id="ARBA00022741"/>
    </source>
</evidence>
<comment type="catalytic activity">
    <reaction evidence="10">
        <text>gamma-L-glutamyl-L-cysteine + glycine + ATP = glutathione + ADP + phosphate + H(+)</text>
        <dbReference type="Rhea" id="RHEA:13557"/>
        <dbReference type="ChEBI" id="CHEBI:15378"/>
        <dbReference type="ChEBI" id="CHEBI:30616"/>
        <dbReference type="ChEBI" id="CHEBI:43474"/>
        <dbReference type="ChEBI" id="CHEBI:57305"/>
        <dbReference type="ChEBI" id="CHEBI:57925"/>
        <dbReference type="ChEBI" id="CHEBI:58173"/>
        <dbReference type="ChEBI" id="CHEBI:456216"/>
        <dbReference type="EC" id="6.3.2.3"/>
    </reaction>
</comment>
<dbReference type="STRING" id="1314790.A0A1Y1YAF6"/>
<comment type="similarity">
    <text evidence="2 10">Belongs to the eukaryotic GSH synthase family.</text>
</comment>
<evidence type="ECO:0000256" key="8">
    <source>
        <dbReference type="ARBA" id="ARBA00022840"/>
    </source>
</evidence>
<dbReference type="NCBIfam" id="TIGR01986">
    <property type="entry name" value="glut_syn_euk"/>
    <property type="match status" value="1"/>
</dbReference>
<feature type="binding site" evidence="11">
    <location>
        <position position="471"/>
    </location>
    <ligand>
        <name>ATP</name>
        <dbReference type="ChEBI" id="CHEBI:30616"/>
    </ligand>
</feature>
<feature type="binding site" evidence="12">
    <location>
        <position position="152"/>
    </location>
    <ligand>
        <name>Mg(2+)</name>
        <dbReference type="ChEBI" id="CHEBI:18420"/>
    </ligand>
</feature>
<keyword evidence="6 10" id="KW-0479">Metal-binding</keyword>
<dbReference type="InParanoid" id="A0A1Y1YAF6"/>
<feature type="binding site" evidence="13">
    <location>
        <begin position="228"/>
        <end position="230"/>
    </location>
    <ligand>
        <name>substrate</name>
    </ligand>
</feature>
<dbReference type="FunCoup" id="A0A1Y1YAF6">
    <property type="interactions" value="1032"/>
</dbReference>
<dbReference type="FunFam" id="3.40.50.1760:FF:000001">
    <property type="entry name" value="Glutathione synthetase"/>
    <property type="match status" value="1"/>
</dbReference>
<feature type="binding site" evidence="11">
    <location>
        <position position="321"/>
    </location>
    <ligand>
        <name>ATP</name>
        <dbReference type="ChEBI" id="CHEBI:30616"/>
    </ligand>
</feature>
<comment type="caution">
    <text evidence="15">The sequence shown here is derived from an EMBL/GenBank/DDBJ whole genome shotgun (WGS) entry which is preliminary data.</text>
</comment>
<evidence type="ECO:0000256" key="5">
    <source>
        <dbReference type="ARBA" id="ARBA00022684"/>
    </source>
</evidence>
<feature type="binding site" evidence="13">
    <location>
        <begin position="154"/>
        <end position="157"/>
    </location>
    <ligand>
        <name>substrate</name>
    </ligand>
</feature>
<comment type="pathway">
    <text evidence="1 10">Sulfur metabolism; glutathione biosynthesis; glutathione from L-cysteine and L-glutamate: step 2/2.</text>
</comment>
<feature type="binding site" evidence="11">
    <location>
        <position position="390"/>
    </location>
    <ligand>
        <name>ATP</name>
        <dbReference type="ChEBI" id="CHEBI:30616"/>
    </ligand>
</feature>
<evidence type="ECO:0000256" key="2">
    <source>
        <dbReference type="ARBA" id="ARBA00010385"/>
    </source>
</evidence>
<dbReference type="SUPFAM" id="SSF52440">
    <property type="entry name" value="PreATP-grasp domain"/>
    <property type="match status" value="1"/>
</dbReference>
<keyword evidence="4 10" id="KW-0436">Ligase</keyword>
<dbReference type="Pfam" id="PF03917">
    <property type="entry name" value="GSH_synth_ATP"/>
    <property type="match status" value="1"/>
</dbReference>
<dbReference type="GO" id="GO:0005829">
    <property type="term" value="C:cytosol"/>
    <property type="evidence" value="ECO:0007669"/>
    <property type="project" value="TreeGrafter"/>
</dbReference>
<feature type="binding site" evidence="11">
    <location>
        <position position="150"/>
    </location>
    <ligand>
        <name>ATP</name>
        <dbReference type="ChEBI" id="CHEBI:30616"/>
    </ligand>
</feature>
<feature type="binding site" evidence="11">
    <location>
        <position position="463"/>
    </location>
    <ligand>
        <name>substrate</name>
    </ligand>
</feature>
<evidence type="ECO:0000259" key="14">
    <source>
        <dbReference type="Pfam" id="PF03199"/>
    </source>
</evidence>
<feature type="binding site" evidence="11">
    <location>
        <position position="465"/>
    </location>
    <ligand>
        <name>ATP</name>
        <dbReference type="ChEBI" id="CHEBI:30616"/>
    </ligand>
</feature>
<evidence type="ECO:0000256" key="12">
    <source>
        <dbReference type="PIRSR" id="PIRSR001558-2"/>
    </source>
</evidence>
<name>A0A1Y1YAF6_9FUNG</name>
<feature type="binding site" evidence="12">
    <location>
        <position position="150"/>
    </location>
    <ligand>
        <name>Mg(2+)</name>
        <dbReference type="ChEBI" id="CHEBI:18420"/>
    </ligand>
</feature>
<feature type="binding site" evidence="11">
    <location>
        <position position="234"/>
    </location>
    <ligand>
        <name>substrate</name>
    </ligand>
</feature>
<dbReference type="SUPFAM" id="SSF56059">
    <property type="entry name" value="Glutathione synthetase ATP-binding domain-like"/>
    <property type="match status" value="1"/>
</dbReference>
<keyword evidence="8 10" id="KW-0067">ATP-binding</keyword>
<dbReference type="InterPro" id="IPR014049">
    <property type="entry name" value="Glutathione_synthase_N_euk"/>
</dbReference>
<feature type="binding site" evidence="13">
    <location>
        <begin position="474"/>
        <end position="475"/>
    </location>
    <ligand>
        <name>substrate</name>
    </ligand>
</feature>
<dbReference type="PANTHER" id="PTHR11130:SF0">
    <property type="entry name" value="GLUTATHIONE SYNTHETASE"/>
    <property type="match status" value="1"/>
</dbReference>
<evidence type="ECO:0000256" key="3">
    <source>
        <dbReference type="ARBA" id="ARBA00011738"/>
    </source>
</evidence>